<name>A0A8J3HX84_9CHLR</name>
<protein>
    <submittedName>
        <fullName evidence="2">Uncharacterized protein</fullName>
    </submittedName>
</protein>
<dbReference type="AlphaFoldDB" id="A0A8J3HX84"/>
<dbReference type="EMBL" id="BNJF01000001">
    <property type="protein sequence ID" value="GHO42258.1"/>
    <property type="molecule type" value="Genomic_DNA"/>
</dbReference>
<reference evidence="2" key="1">
    <citation type="submission" date="2020-10" db="EMBL/GenBank/DDBJ databases">
        <title>Taxonomic study of unclassified bacteria belonging to the class Ktedonobacteria.</title>
        <authorList>
            <person name="Yabe S."/>
            <person name="Wang C.M."/>
            <person name="Zheng Y."/>
            <person name="Sakai Y."/>
            <person name="Cavaletti L."/>
            <person name="Monciardini P."/>
            <person name="Donadio S."/>
        </authorList>
    </citation>
    <scope>NUCLEOTIDE SEQUENCE</scope>
    <source>
        <strain evidence="2">SOSP1-1</strain>
    </source>
</reference>
<gene>
    <name evidence="2" type="ORF">KSX_04210</name>
</gene>
<feature type="transmembrane region" description="Helical" evidence="1">
    <location>
        <begin position="13"/>
        <end position="32"/>
    </location>
</feature>
<proteinExistence type="predicted"/>
<feature type="transmembrane region" description="Helical" evidence="1">
    <location>
        <begin position="44"/>
        <end position="68"/>
    </location>
</feature>
<keyword evidence="1" id="KW-0812">Transmembrane</keyword>
<keyword evidence="3" id="KW-1185">Reference proteome</keyword>
<evidence type="ECO:0000313" key="3">
    <source>
        <dbReference type="Proteomes" id="UP000612362"/>
    </source>
</evidence>
<comment type="caution">
    <text evidence="2">The sequence shown here is derived from an EMBL/GenBank/DDBJ whole genome shotgun (WGS) entry which is preliminary data.</text>
</comment>
<keyword evidence="1" id="KW-1133">Transmembrane helix</keyword>
<keyword evidence="1" id="KW-0472">Membrane</keyword>
<accession>A0A8J3HX84</accession>
<organism evidence="2 3">
    <name type="scientific">Ktedonospora formicarum</name>
    <dbReference type="NCBI Taxonomy" id="2778364"/>
    <lineage>
        <taxon>Bacteria</taxon>
        <taxon>Bacillati</taxon>
        <taxon>Chloroflexota</taxon>
        <taxon>Ktedonobacteria</taxon>
        <taxon>Ktedonobacterales</taxon>
        <taxon>Ktedonobacteraceae</taxon>
        <taxon>Ktedonospora</taxon>
    </lineage>
</organism>
<dbReference type="RefSeq" id="WP_220191822.1">
    <property type="nucleotide sequence ID" value="NZ_BNJF01000001.1"/>
</dbReference>
<evidence type="ECO:0000256" key="1">
    <source>
        <dbReference type="SAM" id="Phobius"/>
    </source>
</evidence>
<evidence type="ECO:0000313" key="2">
    <source>
        <dbReference type="EMBL" id="GHO42258.1"/>
    </source>
</evidence>
<dbReference type="Proteomes" id="UP000612362">
    <property type="component" value="Unassembled WGS sequence"/>
</dbReference>
<sequence>MDILTSPLFLNQILQQSPLYLIWFIGIIIALVKWDKHPRLSLLVLLTLICFILQLLVNGAIIIAAPLISAENHWGVQQMVDFYTRVTFISSLVSAILWGLNLWAFFGWRKPVADPTNPT</sequence>
<feature type="transmembrane region" description="Helical" evidence="1">
    <location>
        <begin position="88"/>
        <end position="108"/>
    </location>
</feature>